<name>A0A380TI18_9ZZZZ</name>
<dbReference type="EMBL" id="UIDG01000455">
    <property type="protein sequence ID" value="SUS07828.1"/>
    <property type="molecule type" value="Genomic_DNA"/>
</dbReference>
<keyword evidence="2" id="KW-0479">Metal-binding</keyword>
<sequence length="305" mass="33752">MEMTIAPSSTRPLAPVFDLAPLSPALGAEVVGLDLSRPPSEAIVTALRSALDRFGVLLFRGQHLDPDQHIAFSRALGPLQEVAQKQYQLANNPFIYVIGNVQEGGRQVGDPSVGRLWHSDQSFLPSPAYGSVLFGVQCPPEGAATLFANMYAAYEALPADVRERIGDLHAVHSFREYYELLRHRDPTQPELTDARRNAFPDVVHPLARRNPRTGRLALFINPGYAIGIKELPGAEGEELLAFLCAHACKPEFVYAHQWRNGDVLIWDNLAVNHKGTEFDTARYVRRMHRTTIASTPDAYAATLIH</sequence>
<dbReference type="Pfam" id="PF02668">
    <property type="entry name" value="TauD"/>
    <property type="match status" value="1"/>
</dbReference>
<dbReference type="Gene3D" id="3.60.130.10">
    <property type="entry name" value="Clavaminate synthase-like"/>
    <property type="match status" value="1"/>
</dbReference>
<evidence type="ECO:0000256" key="4">
    <source>
        <dbReference type="ARBA" id="ARBA00023002"/>
    </source>
</evidence>
<dbReference type="GO" id="GO:0051213">
    <property type="term" value="F:dioxygenase activity"/>
    <property type="evidence" value="ECO:0007669"/>
    <property type="project" value="UniProtKB-KW"/>
</dbReference>
<evidence type="ECO:0000256" key="1">
    <source>
        <dbReference type="ARBA" id="ARBA00005896"/>
    </source>
</evidence>
<comment type="similarity">
    <text evidence="1">Belongs to the TfdA dioxygenase family.</text>
</comment>
<dbReference type="PANTHER" id="PTHR43779">
    <property type="entry name" value="DIOXYGENASE RV0097-RELATED"/>
    <property type="match status" value="1"/>
</dbReference>
<evidence type="ECO:0000256" key="3">
    <source>
        <dbReference type="ARBA" id="ARBA00022964"/>
    </source>
</evidence>
<keyword evidence="4" id="KW-0560">Oxidoreductase</keyword>
<organism evidence="7">
    <name type="scientific">metagenome</name>
    <dbReference type="NCBI Taxonomy" id="256318"/>
    <lineage>
        <taxon>unclassified sequences</taxon>
        <taxon>metagenomes</taxon>
    </lineage>
</organism>
<keyword evidence="5" id="KW-0408">Iron</keyword>
<evidence type="ECO:0000259" key="6">
    <source>
        <dbReference type="Pfam" id="PF02668"/>
    </source>
</evidence>
<dbReference type="GO" id="GO:0046872">
    <property type="term" value="F:metal ion binding"/>
    <property type="evidence" value="ECO:0007669"/>
    <property type="project" value="UniProtKB-KW"/>
</dbReference>
<dbReference type="PANTHER" id="PTHR43779:SF3">
    <property type="entry name" value="(3R)-3-[(CARBOXYMETHYL)AMINO]FATTY ACID OXYGENASE_DECARBOXYLASE"/>
    <property type="match status" value="1"/>
</dbReference>
<gene>
    <name evidence="7" type="primary">tauD</name>
    <name evidence="7" type="ORF">DF3PB_5080002</name>
</gene>
<reference evidence="7" key="1">
    <citation type="submission" date="2018-07" db="EMBL/GenBank/DDBJ databases">
        <authorList>
            <person name="Quirk P.G."/>
            <person name="Krulwich T.A."/>
        </authorList>
    </citation>
    <scope>NUCLEOTIDE SEQUENCE</scope>
</reference>
<evidence type="ECO:0000256" key="5">
    <source>
        <dbReference type="ARBA" id="ARBA00023004"/>
    </source>
</evidence>
<evidence type="ECO:0000256" key="2">
    <source>
        <dbReference type="ARBA" id="ARBA00022723"/>
    </source>
</evidence>
<dbReference type="InterPro" id="IPR051178">
    <property type="entry name" value="TfdA_dioxygenase"/>
</dbReference>
<accession>A0A380TI18</accession>
<dbReference type="SUPFAM" id="SSF51197">
    <property type="entry name" value="Clavaminate synthase-like"/>
    <property type="match status" value="1"/>
</dbReference>
<dbReference type="InterPro" id="IPR003819">
    <property type="entry name" value="TauD/TfdA-like"/>
</dbReference>
<feature type="domain" description="TauD/TfdA-like" evidence="6">
    <location>
        <begin position="20"/>
        <end position="291"/>
    </location>
</feature>
<dbReference type="AlphaFoldDB" id="A0A380TI18"/>
<dbReference type="InterPro" id="IPR042098">
    <property type="entry name" value="TauD-like_sf"/>
</dbReference>
<keyword evidence="3 7" id="KW-0223">Dioxygenase</keyword>
<protein>
    <submittedName>
        <fullName evidence="7">Taurine dioxygenase</fullName>
    </submittedName>
</protein>
<proteinExistence type="inferred from homology"/>
<evidence type="ECO:0000313" key="7">
    <source>
        <dbReference type="EMBL" id="SUS07828.1"/>
    </source>
</evidence>